<name>A0ABU0SF12_9HYPH</name>
<comment type="caution">
    <text evidence="2">The sequence shown here is derived from an EMBL/GenBank/DDBJ whole genome shotgun (WGS) entry which is preliminary data.</text>
</comment>
<keyword evidence="3" id="KW-1185">Reference proteome</keyword>
<evidence type="ECO:0000313" key="2">
    <source>
        <dbReference type="EMBL" id="MDQ0999362.1"/>
    </source>
</evidence>
<protein>
    <submittedName>
        <fullName evidence="2">ABC-type multidrug transport system permease subunit</fullName>
    </submittedName>
</protein>
<gene>
    <name evidence="2" type="ORF">QFZ34_004544</name>
</gene>
<keyword evidence="1" id="KW-1133">Transmembrane helix</keyword>
<feature type="transmembrane region" description="Helical" evidence="1">
    <location>
        <begin position="30"/>
        <end position="53"/>
    </location>
</feature>
<evidence type="ECO:0000256" key="1">
    <source>
        <dbReference type="SAM" id="Phobius"/>
    </source>
</evidence>
<organism evidence="2 3">
    <name type="scientific">Phyllobacterium ifriqiyense</name>
    <dbReference type="NCBI Taxonomy" id="314238"/>
    <lineage>
        <taxon>Bacteria</taxon>
        <taxon>Pseudomonadati</taxon>
        <taxon>Pseudomonadota</taxon>
        <taxon>Alphaproteobacteria</taxon>
        <taxon>Hyphomicrobiales</taxon>
        <taxon>Phyllobacteriaceae</taxon>
        <taxon>Phyllobacterium</taxon>
    </lineage>
</organism>
<sequence>MPVVIQWITFVVPARYLIPSLQTLFLAGDIWPMFLKAMAIMLFIGSVFFVLAARSTRKRID</sequence>
<keyword evidence="1" id="KW-0812">Transmembrane</keyword>
<reference evidence="2 3" key="1">
    <citation type="submission" date="2023-07" db="EMBL/GenBank/DDBJ databases">
        <title>Comparative genomics of wheat-associated soil bacteria to identify genetic determinants of phenazine resistance.</title>
        <authorList>
            <person name="Mouncey N."/>
        </authorList>
    </citation>
    <scope>NUCLEOTIDE SEQUENCE [LARGE SCALE GENOMIC DNA]</scope>
    <source>
        <strain evidence="2 3">W4I11</strain>
    </source>
</reference>
<dbReference type="Proteomes" id="UP001237780">
    <property type="component" value="Unassembled WGS sequence"/>
</dbReference>
<accession>A0ABU0SF12</accession>
<proteinExistence type="predicted"/>
<keyword evidence="1" id="KW-0472">Membrane</keyword>
<dbReference type="EMBL" id="JAUSZT010000003">
    <property type="protein sequence ID" value="MDQ0999362.1"/>
    <property type="molecule type" value="Genomic_DNA"/>
</dbReference>
<evidence type="ECO:0000313" key="3">
    <source>
        <dbReference type="Proteomes" id="UP001237780"/>
    </source>
</evidence>